<evidence type="ECO:0000256" key="1">
    <source>
        <dbReference type="SAM" id="MobiDB-lite"/>
    </source>
</evidence>
<accession>A0A3A9I2C3</accession>
<sequence length="344" mass="36506">MHKIRKTAEAGKAGGQKQAVAAVLNAPAASGAQAVNDVDAITYWELDAAYGGGSNLSLTLVPPIQGTNYIRYTADVKSGLGEHIKTAVNRLRLLDAERFRKVLAWDGCEGMTGRWYAEGSVVARLRRSTGNYVTASDRNGPELPETGIVESGLIPGAGTSPDRAEADYEIRMCRRLTVTKAPSSVQAFTLQLVADQGYDYGGPVPGYTWVNYRYSRGTFHYRQVAPPLPILVSPAVVECGYIAGREARNCNNSFRVTRVDGGALPRGRLAFSVGPDAMTGNPTVAKMGGAGTMQVVANGIPVPLDGTAWAGDVTSNTSFVPRITGTGTEMGEKKLNITATFTAD</sequence>
<name>A0A3A9I2C3_AERVE</name>
<gene>
    <name evidence="2" type="ORF">D6R50_24280</name>
</gene>
<organism evidence="2 3">
    <name type="scientific">Aeromonas veronii</name>
    <dbReference type="NCBI Taxonomy" id="654"/>
    <lineage>
        <taxon>Bacteria</taxon>
        <taxon>Pseudomonadati</taxon>
        <taxon>Pseudomonadota</taxon>
        <taxon>Gammaproteobacteria</taxon>
        <taxon>Aeromonadales</taxon>
        <taxon>Aeromonadaceae</taxon>
        <taxon>Aeromonas</taxon>
    </lineage>
</organism>
<dbReference type="EMBL" id="RAWX01000010">
    <property type="protein sequence ID" value="RKJ83699.1"/>
    <property type="molecule type" value="Genomic_DNA"/>
</dbReference>
<dbReference type="AlphaFoldDB" id="A0A3A9I2C3"/>
<proteinExistence type="predicted"/>
<dbReference type="Proteomes" id="UP000281725">
    <property type="component" value="Unassembled WGS sequence"/>
</dbReference>
<protein>
    <submittedName>
        <fullName evidence="2">Uncharacterized protein</fullName>
    </submittedName>
</protein>
<evidence type="ECO:0000313" key="2">
    <source>
        <dbReference type="EMBL" id="RKJ83699.1"/>
    </source>
</evidence>
<comment type="caution">
    <text evidence="2">The sequence shown here is derived from an EMBL/GenBank/DDBJ whole genome shotgun (WGS) entry which is preliminary data.</text>
</comment>
<reference evidence="2 3" key="1">
    <citation type="submission" date="2018-09" db="EMBL/GenBank/DDBJ databases">
        <title>Genome sequencing of Aeromonas veronii MS-17-88.</title>
        <authorList>
            <person name="Tekedar H.C."/>
            <person name="Arick M.A."/>
            <person name="Hsu C.-Y."/>
            <person name="Thrash A."/>
            <person name="Karsi A."/>
            <person name="Lawrence M.L."/>
            <person name="Abdelhamed H."/>
        </authorList>
    </citation>
    <scope>NUCLEOTIDE SEQUENCE [LARGE SCALE GENOMIC DNA]</scope>
    <source>
        <strain evidence="2 3">MS 17-88</strain>
    </source>
</reference>
<evidence type="ECO:0000313" key="3">
    <source>
        <dbReference type="Proteomes" id="UP000281725"/>
    </source>
</evidence>
<feature type="region of interest" description="Disordered" evidence="1">
    <location>
        <begin position="136"/>
        <end position="161"/>
    </location>
</feature>